<evidence type="ECO:0000313" key="2">
    <source>
        <dbReference type="EMBL" id="KAF0932625.1"/>
    </source>
</evidence>
<comment type="caution">
    <text evidence="2">The sequence shown here is derived from an EMBL/GenBank/DDBJ whole genome shotgun (WGS) entry which is preliminary data.</text>
</comment>
<keyword evidence="3" id="KW-1185">Reference proteome</keyword>
<evidence type="ECO:0000313" key="3">
    <source>
        <dbReference type="Proteomes" id="UP000479710"/>
    </source>
</evidence>
<accession>A0A6G1F712</accession>
<protein>
    <submittedName>
        <fullName evidence="2">Uncharacterized protein</fullName>
    </submittedName>
</protein>
<reference evidence="2 3" key="1">
    <citation type="submission" date="2019-11" db="EMBL/GenBank/DDBJ databases">
        <title>Whole genome sequence of Oryza granulata.</title>
        <authorList>
            <person name="Li W."/>
        </authorList>
    </citation>
    <scope>NUCLEOTIDE SEQUENCE [LARGE SCALE GENOMIC DNA]</scope>
    <source>
        <strain evidence="3">cv. Menghai</strain>
        <tissue evidence="2">Leaf</tissue>
    </source>
</reference>
<name>A0A6G1F712_9ORYZ</name>
<sequence>MKPSVSVLGALLDACHLHGWVELREAVGRQLVQLQPDHDGRYIGLSNIYAVARRWQEAKKSEKGDGGERREKVNGDSM</sequence>
<dbReference type="PANTHER" id="PTHR47926">
    <property type="entry name" value="PENTATRICOPEPTIDE REPEAT-CONTAINING PROTEIN"/>
    <property type="match status" value="1"/>
</dbReference>
<dbReference type="InterPro" id="IPR046848">
    <property type="entry name" value="E_motif"/>
</dbReference>
<dbReference type="InterPro" id="IPR046960">
    <property type="entry name" value="PPR_At4g14850-like_plant"/>
</dbReference>
<dbReference type="GO" id="GO:0003723">
    <property type="term" value="F:RNA binding"/>
    <property type="evidence" value="ECO:0007669"/>
    <property type="project" value="InterPro"/>
</dbReference>
<gene>
    <name evidence="2" type="ORF">E2562_010495</name>
</gene>
<dbReference type="OrthoDB" id="691369at2759"/>
<organism evidence="2 3">
    <name type="scientific">Oryza meyeriana var. granulata</name>
    <dbReference type="NCBI Taxonomy" id="110450"/>
    <lineage>
        <taxon>Eukaryota</taxon>
        <taxon>Viridiplantae</taxon>
        <taxon>Streptophyta</taxon>
        <taxon>Embryophyta</taxon>
        <taxon>Tracheophyta</taxon>
        <taxon>Spermatophyta</taxon>
        <taxon>Magnoliopsida</taxon>
        <taxon>Liliopsida</taxon>
        <taxon>Poales</taxon>
        <taxon>Poaceae</taxon>
        <taxon>BOP clade</taxon>
        <taxon>Oryzoideae</taxon>
        <taxon>Oryzeae</taxon>
        <taxon>Oryzinae</taxon>
        <taxon>Oryza</taxon>
        <taxon>Oryza meyeriana</taxon>
    </lineage>
</organism>
<dbReference type="Pfam" id="PF20431">
    <property type="entry name" value="E_motif"/>
    <property type="match status" value="1"/>
</dbReference>
<dbReference type="EMBL" id="SPHZ02000001">
    <property type="protein sequence ID" value="KAF0932625.1"/>
    <property type="molecule type" value="Genomic_DNA"/>
</dbReference>
<dbReference type="GO" id="GO:0009451">
    <property type="term" value="P:RNA modification"/>
    <property type="evidence" value="ECO:0007669"/>
    <property type="project" value="InterPro"/>
</dbReference>
<feature type="region of interest" description="Disordered" evidence="1">
    <location>
        <begin position="58"/>
        <end position="78"/>
    </location>
</feature>
<dbReference type="Proteomes" id="UP000479710">
    <property type="component" value="Unassembled WGS sequence"/>
</dbReference>
<dbReference type="AlphaFoldDB" id="A0A6G1F712"/>
<evidence type="ECO:0000256" key="1">
    <source>
        <dbReference type="SAM" id="MobiDB-lite"/>
    </source>
</evidence>
<dbReference type="PANTHER" id="PTHR47926:SF483">
    <property type="entry name" value="TETRATRICOPEPTIDE-LIKE HELICAL DOMAIN SUPERFAMILY"/>
    <property type="match status" value="1"/>
</dbReference>
<proteinExistence type="predicted"/>